<name>A0AC59YWP7_RANTA</name>
<dbReference type="Proteomes" id="UP001162501">
    <property type="component" value="Chromosome 20"/>
</dbReference>
<reference evidence="1" key="1">
    <citation type="submission" date="2023-05" db="EMBL/GenBank/DDBJ databases">
        <authorList>
            <consortium name="ELIXIR-Norway"/>
        </authorList>
    </citation>
    <scope>NUCLEOTIDE SEQUENCE</scope>
</reference>
<gene>
    <name evidence="1" type="ORF">MRATA1EN22A_LOCUS11151</name>
</gene>
<proteinExistence type="predicted"/>
<dbReference type="EMBL" id="OX596104">
    <property type="protein sequence ID" value="CAN0040323.1"/>
    <property type="molecule type" value="Genomic_DNA"/>
</dbReference>
<accession>A0AC59YWP7</accession>
<evidence type="ECO:0000313" key="2">
    <source>
        <dbReference type="Proteomes" id="UP001162501"/>
    </source>
</evidence>
<sequence length="79" mass="8624">MADEVVEREVVERTEALLAERQPRFPRGAWAPALLSFLKPAVPEESLARPRAPGPATCGRPVSGARRRSPDLQAMAVFS</sequence>
<evidence type="ECO:0000313" key="1">
    <source>
        <dbReference type="EMBL" id="CAN0040323.1"/>
    </source>
</evidence>
<organism evidence="1 2">
    <name type="scientific">Rangifer tarandus platyrhynchus</name>
    <name type="common">Svalbard reindeer</name>
    <dbReference type="NCBI Taxonomy" id="3082113"/>
    <lineage>
        <taxon>Eukaryota</taxon>
        <taxon>Metazoa</taxon>
        <taxon>Chordata</taxon>
        <taxon>Craniata</taxon>
        <taxon>Vertebrata</taxon>
        <taxon>Euteleostomi</taxon>
        <taxon>Mammalia</taxon>
        <taxon>Eutheria</taxon>
        <taxon>Laurasiatheria</taxon>
        <taxon>Artiodactyla</taxon>
        <taxon>Ruminantia</taxon>
        <taxon>Pecora</taxon>
        <taxon>Cervidae</taxon>
        <taxon>Odocoileinae</taxon>
        <taxon>Rangifer</taxon>
    </lineage>
</organism>
<reference evidence="1" key="2">
    <citation type="submission" date="2025-03" db="EMBL/GenBank/DDBJ databases">
        <authorList>
            <consortium name="ELIXIR-Norway"/>
            <consortium name="Elixir Norway"/>
        </authorList>
    </citation>
    <scope>NUCLEOTIDE SEQUENCE</scope>
</reference>
<protein>
    <submittedName>
        <fullName evidence="1">Uncharacterized protein</fullName>
    </submittedName>
</protein>